<comment type="caution">
    <text evidence="1">The sequence shown here is derived from an EMBL/GenBank/DDBJ whole genome shotgun (WGS) entry which is preliminary data.</text>
</comment>
<dbReference type="EMBL" id="MU268031">
    <property type="protein sequence ID" value="KAH7906356.1"/>
    <property type="molecule type" value="Genomic_DNA"/>
</dbReference>
<evidence type="ECO:0000313" key="2">
    <source>
        <dbReference type="Proteomes" id="UP000790377"/>
    </source>
</evidence>
<dbReference type="Proteomes" id="UP000790377">
    <property type="component" value="Unassembled WGS sequence"/>
</dbReference>
<proteinExistence type="predicted"/>
<name>A0ACB7ZZ34_9AGAM</name>
<protein>
    <submittedName>
        <fullName evidence="1">D-lactaldehyde dehydrogenase</fullName>
    </submittedName>
</protein>
<gene>
    <name evidence="1" type="ORF">BJ138DRAFT_1162789</name>
</gene>
<accession>A0ACB7ZZ34</accession>
<keyword evidence="2" id="KW-1185">Reference proteome</keyword>
<reference evidence="1" key="1">
    <citation type="journal article" date="2021" name="New Phytol.">
        <title>Evolutionary innovations through gain and loss of genes in the ectomycorrhizal Boletales.</title>
        <authorList>
            <person name="Wu G."/>
            <person name="Miyauchi S."/>
            <person name="Morin E."/>
            <person name="Kuo A."/>
            <person name="Drula E."/>
            <person name="Varga T."/>
            <person name="Kohler A."/>
            <person name="Feng B."/>
            <person name="Cao Y."/>
            <person name="Lipzen A."/>
            <person name="Daum C."/>
            <person name="Hundley H."/>
            <person name="Pangilinan J."/>
            <person name="Johnson J."/>
            <person name="Barry K."/>
            <person name="LaButti K."/>
            <person name="Ng V."/>
            <person name="Ahrendt S."/>
            <person name="Min B."/>
            <person name="Choi I.G."/>
            <person name="Park H."/>
            <person name="Plett J.M."/>
            <person name="Magnuson J."/>
            <person name="Spatafora J.W."/>
            <person name="Nagy L.G."/>
            <person name="Henrissat B."/>
            <person name="Grigoriev I.V."/>
            <person name="Yang Z.L."/>
            <person name="Xu J."/>
            <person name="Martin F.M."/>
        </authorList>
    </citation>
    <scope>NUCLEOTIDE SEQUENCE</scope>
    <source>
        <strain evidence="1">ATCC 28755</strain>
    </source>
</reference>
<sequence length="338" mass="37128">MPALAQPANASQKILVSGANGYIAIWVVHTLLEHGYSVRSTVRSADKGKHLKGVFKEYGDRHEITKGAFDEAVKDVVAIEHVASPVTVQAVDPYELITPAVNGTLSMLQSILDYGTSVKRVVISSCAAMFRDHPEPLELNESDWNEQGLEILEEGGPRLTGIVKYRASKTLAEKAVWKFWEENKDRVGWDLVVTNSPYPVIHEVTIPPSLNYVAHSTSNDASKEFLATRGSSFVDVRDLAEAHTLALEKEDAGSKRIIVSAGVFKWQDFIDAANALSPPPKLSKPLPTGNPGAGSSNPATVHLIRFNTDREKQVFGIKYRSISDITKDVLADFESKHW</sequence>
<evidence type="ECO:0000313" key="1">
    <source>
        <dbReference type="EMBL" id="KAH7906356.1"/>
    </source>
</evidence>
<organism evidence="1 2">
    <name type="scientific">Hygrophoropsis aurantiaca</name>
    <dbReference type="NCBI Taxonomy" id="72124"/>
    <lineage>
        <taxon>Eukaryota</taxon>
        <taxon>Fungi</taxon>
        <taxon>Dikarya</taxon>
        <taxon>Basidiomycota</taxon>
        <taxon>Agaricomycotina</taxon>
        <taxon>Agaricomycetes</taxon>
        <taxon>Agaricomycetidae</taxon>
        <taxon>Boletales</taxon>
        <taxon>Coniophorineae</taxon>
        <taxon>Hygrophoropsidaceae</taxon>
        <taxon>Hygrophoropsis</taxon>
    </lineage>
</organism>